<reference evidence="1" key="1">
    <citation type="submission" date="2011-10" db="EMBL/GenBank/DDBJ databases">
        <title>Provirophages and transpovirons: unique mobilome of giant viruses.</title>
        <authorList>
            <person name="Desnues C."/>
            <person name="LaScola B."/>
            <person name="Yutin N."/>
            <person name="Fournous G."/>
            <person name="Koonin E."/>
            <person name="Raoult D."/>
        </authorList>
    </citation>
    <scope>NUCLEOTIDE SEQUENCE</scope>
    <source>
        <strain evidence="1">Mv13-mv</strain>
    </source>
</reference>
<sequence>MSYMNIPQEWYDTYGSEMNNETLVEIYIDNSKIEEPIKEIDSSEPIIDFDKFIAKTQKFFQYFLSPKYFISKNQEIDTQDKDTSILNLV</sequence>
<accession>H2EDD7</accession>
<protein>
    <submittedName>
        <fullName evidence="1">Uncharacterized protein</fullName>
    </submittedName>
</protein>
<name>H2EDD7_9VIRU</name>
<organism evidence="1">
    <name type="scientific">Moumouvirus sp. 'Monve'</name>
    <dbReference type="NCBI Taxonomy" id="1128131"/>
    <lineage>
        <taxon>Viruses</taxon>
        <taxon>Varidnaviria</taxon>
        <taxon>Bamfordvirae</taxon>
        <taxon>Nucleocytoviricota</taxon>
        <taxon>Megaviricetes</taxon>
        <taxon>Imitervirales</taxon>
        <taxon>Mimiviridae</taxon>
        <taxon>Megamimivirinae</taxon>
        <taxon>Moumouvirus</taxon>
    </lineage>
</organism>
<gene>
    <name evidence="1" type="ORF">mv_L205</name>
</gene>
<proteinExistence type="predicted"/>
<evidence type="ECO:0000313" key="1">
    <source>
        <dbReference type="EMBL" id="AEX62410.1"/>
    </source>
</evidence>
<dbReference type="EMBL" id="JN885995">
    <property type="protein sequence ID" value="AEX62410.1"/>
    <property type="molecule type" value="Genomic_DNA"/>
</dbReference>